<dbReference type="AlphaFoldDB" id="F9HDF7"/>
<evidence type="ECO:0000313" key="2">
    <source>
        <dbReference type="EMBL" id="EGP65595.1"/>
    </source>
</evidence>
<organism evidence="2 3">
    <name type="scientific">Streptococcus mitis SK1073</name>
    <dbReference type="NCBI Taxonomy" id="1008452"/>
    <lineage>
        <taxon>Bacteria</taxon>
        <taxon>Bacillati</taxon>
        <taxon>Bacillota</taxon>
        <taxon>Bacilli</taxon>
        <taxon>Lactobacillales</taxon>
        <taxon>Streptococcaceae</taxon>
        <taxon>Streptococcus</taxon>
        <taxon>Streptococcus mitis group</taxon>
    </lineage>
</organism>
<feature type="compositionally biased region" description="Basic residues" evidence="1">
    <location>
        <begin position="67"/>
        <end position="82"/>
    </location>
</feature>
<sequence>MNEKTEEVIKSANEELAKAQDLLSNDKVIQGDIDKELSSLNNIDFILKSIPKASIEKKLEKENKNTRSTKWKSHSRKRREWI</sequence>
<comment type="caution">
    <text evidence="2">The sequence shown here is derived from an EMBL/GenBank/DDBJ whole genome shotgun (WGS) entry which is preliminary data.</text>
</comment>
<name>F9HDF7_STRMT</name>
<reference evidence="2 3" key="1">
    <citation type="submission" date="2011-05" db="EMBL/GenBank/DDBJ databases">
        <authorList>
            <person name="Durkin A.S."/>
            <person name="Radune D."/>
            <person name="Hostetler J."/>
            <person name="Torralba M."/>
            <person name="Gillis M."/>
            <person name="Methe B."/>
            <person name="Sutton G."/>
            <person name="Nelson K.E."/>
        </authorList>
    </citation>
    <scope>NUCLEOTIDE SEQUENCE [LARGE SCALE GENOMIC DNA]</scope>
    <source>
        <strain evidence="2 3">SK1073</strain>
    </source>
</reference>
<proteinExistence type="predicted"/>
<protein>
    <submittedName>
        <fullName evidence="2">Conserved domain protein</fullName>
    </submittedName>
</protein>
<dbReference type="Proteomes" id="UP000003815">
    <property type="component" value="Unassembled WGS sequence"/>
</dbReference>
<evidence type="ECO:0000313" key="3">
    <source>
        <dbReference type="Proteomes" id="UP000003815"/>
    </source>
</evidence>
<gene>
    <name evidence="2" type="ORF">HMPREF9958_0034</name>
</gene>
<accession>F9HDF7</accession>
<dbReference type="EMBL" id="AFQT01000046">
    <property type="protein sequence ID" value="EGP65595.1"/>
    <property type="molecule type" value="Genomic_DNA"/>
</dbReference>
<evidence type="ECO:0000256" key="1">
    <source>
        <dbReference type="SAM" id="MobiDB-lite"/>
    </source>
</evidence>
<feature type="region of interest" description="Disordered" evidence="1">
    <location>
        <begin position="59"/>
        <end position="82"/>
    </location>
</feature>
<dbReference type="RefSeq" id="WP_001003342.1">
    <property type="nucleotide sequence ID" value="NZ_AFQT01000046.1"/>
</dbReference>